<feature type="domain" description="HIT" evidence="2">
    <location>
        <begin position="37"/>
        <end position="105"/>
    </location>
</feature>
<name>A0A7Y0LGJ6_9GAMM</name>
<evidence type="ECO:0000256" key="1">
    <source>
        <dbReference type="PROSITE-ProRule" id="PRU00464"/>
    </source>
</evidence>
<dbReference type="InterPro" id="IPR036265">
    <property type="entry name" value="HIT-like_sf"/>
</dbReference>
<gene>
    <name evidence="3" type="ORF">HII17_14760</name>
</gene>
<dbReference type="SUPFAM" id="SSF54197">
    <property type="entry name" value="HIT-like"/>
    <property type="match status" value="1"/>
</dbReference>
<evidence type="ECO:0000313" key="3">
    <source>
        <dbReference type="EMBL" id="NMP32815.1"/>
    </source>
</evidence>
<dbReference type="Pfam" id="PF01230">
    <property type="entry name" value="HIT"/>
    <property type="match status" value="1"/>
</dbReference>
<dbReference type="EMBL" id="JABBXH010000004">
    <property type="protein sequence ID" value="NMP32815.1"/>
    <property type="molecule type" value="Genomic_DNA"/>
</dbReference>
<comment type="caution">
    <text evidence="3">The sequence shown here is derived from an EMBL/GenBank/DDBJ whole genome shotgun (WGS) entry which is preliminary data.</text>
</comment>
<dbReference type="Gene3D" id="3.30.428.10">
    <property type="entry name" value="HIT-like"/>
    <property type="match status" value="1"/>
</dbReference>
<evidence type="ECO:0000259" key="2">
    <source>
        <dbReference type="PROSITE" id="PS51084"/>
    </source>
</evidence>
<dbReference type="InterPro" id="IPR011146">
    <property type="entry name" value="HIT-like"/>
</dbReference>
<comment type="caution">
    <text evidence="1">Lacks conserved residue(s) required for the propagation of feature annotation.</text>
</comment>
<protein>
    <submittedName>
        <fullName evidence="3">HIT domain-containing protein</fullName>
    </submittedName>
</protein>
<dbReference type="PROSITE" id="PS51084">
    <property type="entry name" value="HIT_2"/>
    <property type="match status" value="1"/>
</dbReference>
<dbReference type="GO" id="GO:0003824">
    <property type="term" value="F:catalytic activity"/>
    <property type="evidence" value="ECO:0007669"/>
    <property type="project" value="InterPro"/>
</dbReference>
<proteinExistence type="predicted"/>
<dbReference type="PIRSF" id="PIRSF000714">
    <property type="entry name" value="HIT"/>
    <property type="match status" value="1"/>
</dbReference>
<dbReference type="Proteomes" id="UP000568664">
    <property type="component" value="Unassembled WGS sequence"/>
</dbReference>
<evidence type="ECO:0000313" key="4">
    <source>
        <dbReference type="Proteomes" id="UP000568664"/>
    </source>
</evidence>
<keyword evidence="4" id="KW-1185">Reference proteome</keyword>
<dbReference type="RefSeq" id="WP_169076109.1">
    <property type="nucleotide sequence ID" value="NZ_JABBXH010000004.1"/>
</dbReference>
<accession>A0A7Y0LGJ6</accession>
<reference evidence="3 4" key="1">
    <citation type="submission" date="2020-04" db="EMBL/GenBank/DDBJ databases">
        <title>Thalassotalea sp. M1531, isolated from the surface of marine red alga.</title>
        <authorList>
            <person name="Pang L."/>
            <person name="Lu D.-C."/>
        </authorList>
    </citation>
    <scope>NUCLEOTIDE SEQUENCE [LARGE SCALE GENOMIC DNA]</scope>
    <source>
        <strain evidence="3 4">M1531</strain>
    </source>
</reference>
<dbReference type="InterPro" id="IPR026026">
    <property type="entry name" value="HIT_Hint"/>
</dbReference>
<organism evidence="3 4">
    <name type="scientific">Thalassotalea algicola</name>
    <dbReference type="NCBI Taxonomy" id="2716224"/>
    <lineage>
        <taxon>Bacteria</taxon>
        <taxon>Pseudomonadati</taxon>
        <taxon>Pseudomonadota</taxon>
        <taxon>Gammaproteobacteria</taxon>
        <taxon>Alteromonadales</taxon>
        <taxon>Colwelliaceae</taxon>
        <taxon>Thalassotalea</taxon>
    </lineage>
</organism>
<dbReference type="AlphaFoldDB" id="A0A7Y0LGJ6"/>
<sequence>MEQFQLNELLVKDCIELVDLPLSKLLLMNDAQYPWFVLVPRVNDIQDIYQMDWEQQQQFLNESSMLSEVLMEAFRGDKMNVAALGNVCPQLHIHHIVRFKDDVAWPKPIWGLHSMKAYTAQEIQTIKEKVLPSISAILANS</sequence>